<dbReference type="Proteomes" id="UP000006911">
    <property type="component" value="Unassembled WGS sequence"/>
</dbReference>
<dbReference type="InParanoid" id="D5GEV9"/>
<feature type="region of interest" description="Disordered" evidence="9">
    <location>
        <begin position="1076"/>
        <end position="1349"/>
    </location>
</feature>
<keyword evidence="2" id="KW-0813">Transport</keyword>
<dbReference type="GO" id="GO:0005524">
    <property type="term" value="F:ATP binding"/>
    <property type="evidence" value="ECO:0007669"/>
    <property type="project" value="UniProtKB-KW"/>
</dbReference>
<feature type="compositionally biased region" description="Polar residues" evidence="9">
    <location>
        <begin position="1173"/>
        <end position="1185"/>
    </location>
</feature>
<dbReference type="Gene3D" id="1.20.1560.10">
    <property type="entry name" value="ABC transporter type 1, transmembrane domain"/>
    <property type="match status" value="1"/>
</dbReference>
<evidence type="ECO:0000256" key="1">
    <source>
        <dbReference type="ARBA" id="ARBA00004141"/>
    </source>
</evidence>
<dbReference type="SMART" id="SM00382">
    <property type="entry name" value="AAA"/>
    <property type="match status" value="1"/>
</dbReference>
<feature type="transmembrane region" description="Helical" evidence="10">
    <location>
        <begin position="480"/>
        <end position="508"/>
    </location>
</feature>
<evidence type="ECO:0000259" key="11">
    <source>
        <dbReference type="PROSITE" id="PS50893"/>
    </source>
</evidence>
<comment type="subcellular location">
    <subcellularLocation>
        <location evidence="1">Membrane</location>
        <topology evidence="1">Multi-pass membrane protein</topology>
    </subcellularLocation>
</comment>
<protein>
    <submittedName>
        <fullName evidence="13">(Perigord truffle) hypothetical protein</fullName>
    </submittedName>
</protein>
<feature type="transmembrane region" description="Helical" evidence="10">
    <location>
        <begin position="86"/>
        <end position="105"/>
    </location>
</feature>
<evidence type="ECO:0000256" key="7">
    <source>
        <dbReference type="ARBA" id="ARBA00023136"/>
    </source>
</evidence>
<dbReference type="GO" id="GO:0140359">
    <property type="term" value="F:ABC-type transporter activity"/>
    <property type="evidence" value="ECO:0007669"/>
    <property type="project" value="InterPro"/>
</dbReference>
<feature type="compositionally biased region" description="Basic and acidic residues" evidence="9">
    <location>
        <begin position="1076"/>
        <end position="1089"/>
    </location>
</feature>
<dbReference type="InterPro" id="IPR027417">
    <property type="entry name" value="P-loop_NTPase"/>
</dbReference>
<feature type="transmembrane region" description="Helical" evidence="10">
    <location>
        <begin position="20"/>
        <end position="41"/>
    </location>
</feature>
<gene>
    <name evidence="13" type="ORF">GSTUM_00001413001</name>
</gene>
<dbReference type="Gene3D" id="3.40.50.300">
    <property type="entry name" value="P-loop containing nucleotide triphosphate hydrolases"/>
    <property type="match status" value="1"/>
</dbReference>
<feature type="compositionally biased region" description="Basic and acidic residues" evidence="9">
    <location>
        <begin position="1321"/>
        <end position="1331"/>
    </location>
</feature>
<dbReference type="GO" id="GO:0005774">
    <property type="term" value="C:vacuolar membrane"/>
    <property type="evidence" value="ECO:0007669"/>
    <property type="project" value="TreeGrafter"/>
</dbReference>
<evidence type="ECO:0000313" key="13">
    <source>
        <dbReference type="EMBL" id="CAZ83052.1"/>
    </source>
</evidence>
<feature type="compositionally biased region" description="Basic residues" evidence="9">
    <location>
        <begin position="1135"/>
        <end position="1147"/>
    </location>
</feature>
<evidence type="ECO:0000259" key="12">
    <source>
        <dbReference type="PROSITE" id="PS50929"/>
    </source>
</evidence>
<feature type="transmembrane region" description="Helical" evidence="10">
    <location>
        <begin position="112"/>
        <end position="132"/>
    </location>
</feature>
<dbReference type="Pfam" id="PF00664">
    <property type="entry name" value="ABC_membrane"/>
    <property type="match status" value="1"/>
</dbReference>
<dbReference type="eggNOG" id="KOG0056">
    <property type="taxonomic scope" value="Eukaryota"/>
</dbReference>
<evidence type="ECO:0000256" key="10">
    <source>
        <dbReference type="SAM" id="Phobius"/>
    </source>
</evidence>
<dbReference type="GeneID" id="9188592"/>
<comment type="similarity">
    <text evidence="8">Belongs to the ABC transporter superfamily. ABCB family. Heavy Metal importer (TC 3.A.1.210) subfamily.</text>
</comment>
<evidence type="ECO:0000256" key="3">
    <source>
        <dbReference type="ARBA" id="ARBA00022692"/>
    </source>
</evidence>
<reference evidence="13 14" key="1">
    <citation type="journal article" date="2010" name="Nature">
        <title>Perigord black truffle genome uncovers evolutionary origins and mechanisms of symbiosis.</title>
        <authorList>
            <person name="Martin F."/>
            <person name="Kohler A."/>
            <person name="Murat C."/>
            <person name="Balestrini R."/>
            <person name="Coutinho P.M."/>
            <person name="Jaillon O."/>
            <person name="Montanini B."/>
            <person name="Morin E."/>
            <person name="Noel B."/>
            <person name="Percudani R."/>
            <person name="Porcel B."/>
            <person name="Rubini A."/>
            <person name="Amicucci A."/>
            <person name="Amselem J."/>
            <person name="Anthouard V."/>
            <person name="Arcioni S."/>
            <person name="Artiguenave F."/>
            <person name="Aury J.M."/>
            <person name="Ballario P."/>
            <person name="Bolchi A."/>
            <person name="Brenna A."/>
            <person name="Brun A."/>
            <person name="Buee M."/>
            <person name="Cantarel B."/>
            <person name="Chevalier G."/>
            <person name="Couloux A."/>
            <person name="Da Silva C."/>
            <person name="Denoeud F."/>
            <person name="Duplessis S."/>
            <person name="Ghignone S."/>
            <person name="Hilselberger B."/>
            <person name="Iotti M."/>
            <person name="Marcais B."/>
            <person name="Mello A."/>
            <person name="Miranda M."/>
            <person name="Pacioni G."/>
            <person name="Quesneville H."/>
            <person name="Riccioni C."/>
            <person name="Ruotolo R."/>
            <person name="Splivallo R."/>
            <person name="Stocchi V."/>
            <person name="Tisserant E."/>
            <person name="Viscomi A.R."/>
            <person name="Zambonelli A."/>
            <person name="Zampieri E."/>
            <person name="Henrissat B."/>
            <person name="Lebrun M.H."/>
            <person name="Paolocci F."/>
            <person name="Bonfante P."/>
            <person name="Ottonello S."/>
            <person name="Wincker P."/>
        </authorList>
    </citation>
    <scope>NUCLEOTIDE SEQUENCE [LARGE SCALE GENOMIC DNA]</scope>
    <source>
        <strain evidence="13 14">Mel28</strain>
    </source>
</reference>
<dbReference type="HOGENOM" id="CLU_257820_0_0_1"/>
<feature type="compositionally biased region" description="Polar residues" evidence="9">
    <location>
        <begin position="981"/>
        <end position="1004"/>
    </location>
</feature>
<feature type="domain" description="ABC transporter" evidence="11">
    <location>
        <begin position="580"/>
        <end position="815"/>
    </location>
</feature>
<dbReference type="Pfam" id="PF00005">
    <property type="entry name" value="ABC_tran"/>
    <property type="match status" value="1"/>
</dbReference>
<evidence type="ECO:0000313" key="14">
    <source>
        <dbReference type="Proteomes" id="UP000006911"/>
    </source>
</evidence>
<sequence>MSDTPEAFLKAYRAIHYVYPPLLLIFFVSLQTITCCTLQNLKPSKGVIRRNLMLFLQTAAIATYVGQTSVFLKASSVDGFVVANDLVLYVLSSVVIWGVIELCLVDNNSPVWYPYYGSWILSLIAELCLLALPNDDPGQKSGFRKAKISVEIIRVFFLFALPASYWGFQRSDNQKSFCEDEESAGLLTASNAVNETSNGTSYGATGGGNNNTPENAANTEANARMMKKIEESGNWWVYAKSFSILWKYLWPSEDRRLQASMVMVAFCLLAERGLNALVPHQLGVVTNSLSIGNGRAIPWLQVSIYVIFRWLDSGSGIPALHRYLWIPVDQYASRSITTAAYNHVMSLSHDFHTNKKSVEIYSSVRQGRSVNGFIESVLFAVLPMLADLCIAFAYFYYMFNAYMALIVAVVSIVYLYATAKLGATKNQIRRDYNTARIEEANVMCETMSSWTTVSYFNRIEYEQDRYWGAIKNYQKAELNYVLGITFLGVSQSLIFTVGLLGASFLAVYEVSRGNKPVGSFVTLLSYWAQLGSPLAFFANFYRKIQTQMLDAERLLELFQRKPSVVDKPGAQEFQLKSGEIEFNDVCFAYDPRKPAINNMSFRVPGGSTVALVGETGGGKTTCLKLLFRFFDVNSGSITIDDQDIRDVTLWSLRENMGVVPQDPQLFNDTLMMNLKYANFDATDEQVYAACRAAAIHNKILGFPDGYLTKVGEHGVKLSGGELQRVIAIARAILKNPKIVLLDEATSMVDMETERSIQRAFRELASNRTMFVIAHRLSTIMNANLIIVIKDGEIVEKGSHEELISAGGKYFQLWSKQLKNEQPKSSPGRPTELNYVNDLSPISREQELKKVSGELGTMSHQNPNLDNHPKPKTEGANLAANDFYIPILVPENGEGLSNSQSGLDKDNISKSLSNRQNFVAFAAELPGSDIQGEARVSSTHGILRNFGSVKNPEKQHMQLPRQDTPRTPSSLKPDAQEFIPNEPTSNGYAHQSISSDGAPVGNSTGCPLVSRESKNEVMMNALTDVIPFSDQSGNGEAGNGGDVHDQNGVGEDRIQALQEKIGVVLKFSEAKVKEMEERRASQMLPVKEKGPGTSEAPKSCIAMPNGNDGGNQCAVDTENSPMSPTGYRGGLLPEPKKKRRRNRRRSNKSKSTEESDSIANGGSHEKAQGAPLSESPSLPSMKNTSLHHCVGEEFPPALGGNSSIDKKQKRRCLDGPKTSNPKSEVERAVTSLSTLGRMISGEGLPGKVRGKNGISSAGESNLRGALKEDLRPKSGDGEYIVSPPNPVEHPTPISSVANRNTLREQNRRRSWGKSTALKGSWRRSDRDGRDEGVDATQGAGLTDGASAHSR</sequence>
<evidence type="ECO:0000256" key="8">
    <source>
        <dbReference type="ARBA" id="ARBA00024363"/>
    </source>
</evidence>
<dbReference type="RefSeq" id="XP_002838861.1">
    <property type="nucleotide sequence ID" value="XM_002838815.1"/>
</dbReference>
<feature type="transmembrane region" description="Helical" evidence="10">
    <location>
        <begin position="373"/>
        <end position="395"/>
    </location>
</feature>
<keyword evidence="5" id="KW-0067">ATP-binding</keyword>
<feature type="domain" description="ABC transmembrane type-1" evidence="12">
    <location>
        <begin position="262"/>
        <end position="546"/>
    </location>
</feature>
<evidence type="ECO:0000256" key="5">
    <source>
        <dbReference type="ARBA" id="ARBA00022840"/>
    </source>
</evidence>
<dbReference type="CDD" id="cd18583">
    <property type="entry name" value="ABC_6TM_HMT1"/>
    <property type="match status" value="1"/>
</dbReference>
<evidence type="ECO:0000256" key="9">
    <source>
        <dbReference type="SAM" id="MobiDB-lite"/>
    </source>
</evidence>
<feature type="transmembrane region" description="Helical" evidence="10">
    <location>
        <begin position="401"/>
        <end position="419"/>
    </location>
</feature>
<dbReference type="FunFam" id="3.40.50.300:FF:000287">
    <property type="entry name" value="Multidrug ABC transporter ATP-binding protein"/>
    <property type="match status" value="1"/>
</dbReference>
<proteinExistence type="inferred from homology"/>
<accession>D5GEV9</accession>
<evidence type="ECO:0000256" key="2">
    <source>
        <dbReference type="ARBA" id="ARBA00022448"/>
    </source>
</evidence>
<feature type="transmembrane region" description="Helical" evidence="10">
    <location>
        <begin position="152"/>
        <end position="168"/>
    </location>
</feature>
<dbReference type="InterPro" id="IPR039421">
    <property type="entry name" value="Type_1_exporter"/>
</dbReference>
<keyword evidence="6 10" id="KW-1133">Transmembrane helix</keyword>
<feature type="transmembrane region" description="Helical" evidence="10">
    <location>
        <begin position="53"/>
        <end position="74"/>
    </location>
</feature>
<keyword evidence="14" id="KW-1185">Reference proteome</keyword>
<dbReference type="InterPro" id="IPR036640">
    <property type="entry name" value="ABC1_TM_sf"/>
</dbReference>
<dbReference type="EMBL" id="FN430196">
    <property type="protein sequence ID" value="CAZ83052.1"/>
    <property type="molecule type" value="Genomic_DNA"/>
</dbReference>
<dbReference type="GO" id="GO:0016887">
    <property type="term" value="F:ATP hydrolysis activity"/>
    <property type="evidence" value="ECO:0007669"/>
    <property type="project" value="InterPro"/>
</dbReference>
<dbReference type="PROSITE" id="PS50893">
    <property type="entry name" value="ABC_TRANSPORTER_2"/>
    <property type="match status" value="1"/>
</dbReference>
<dbReference type="SUPFAM" id="SSF52540">
    <property type="entry name" value="P-loop containing nucleoside triphosphate hydrolases"/>
    <property type="match status" value="1"/>
</dbReference>
<dbReference type="PROSITE" id="PS50929">
    <property type="entry name" value="ABC_TM1F"/>
    <property type="match status" value="1"/>
</dbReference>
<evidence type="ECO:0000256" key="4">
    <source>
        <dbReference type="ARBA" id="ARBA00022741"/>
    </source>
</evidence>
<name>D5GEV9_TUBMM</name>
<dbReference type="InterPro" id="IPR003593">
    <property type="entry name" value="AAA+_ATPase"/>
</dbReference>
<dbReference type="PANTHER" id="PTHR24221">
    <property type="entry name" value="ATP-BINDING CASSETTE SUB-FAMILY B"/>
    <property type="match status" value="1"/>
</dbReference>
<dbReference type="InterPro" id="IPR011527">
    <property type="entry name" value="ABC1_TM_dom"/>
</dbReference>
<keyword evidence="7 10" id="KW-0472">Membrane</keyword>
<keyword evidence="4" id="KW-0547">Nucleotide-binding</keyword>
<dbReference type="SUPFAM" id="SSF90123">
    <property type="entry name" value="ABC transporter transmembrane region"/>
    <property type="match status" value="1"/>
</dbReference>
<dbReference type="PANTHER" id="PTHR24221:SF651">
    <property type="entry name" value="HEAVY METAL TOLERANCE PROTEIN"/>
    <property type="match status" value="1"/>
</dbReference>
<dbReference type="InterPro" id="IPR003439">
    <property type="entry name" value="ABC_transporter-like_ATP-bd"/>
</dbReference>
<feature type="compositionally biased region" description="Basic and acidic residues" evidence="9">
    <location>
        <begin position="1264"/>
        <end position="1275"/>
    </location>
</feature>
<keyword evidence="3 10" id="KW-0812">Transmembrane</keyword>
<organism evidence="13 14">
    <name type="scientific">Tuber melanosporum (strain Mel28)</name>
    <name type="common">Perigord black truffle</name>
    <dbReference type="NCBI Taxonomy" id="656061"/>
    <lineage>
        <taxon>Eukaryota</taxon>
        <taxon>Fungi</taxon>
        <taxon>Dikarya</taxon>
        <taxon>Ascomycota</taxon>
        <taxon>Pezizomycotina</taxon>
        <taxon>Pezizomycetes</taxon>
        <taxon>Pezizales</taxon>
        <taxon>Tuberaceae</taxon>
        <taxon>Tuber</taxon>
    </lineage>
</organism>
<evidence type="ECO:0000256" key="6">
    <source>
        <dbReference type="ARBA" id="ARBA00022989"/>
    </source>
</evidence>
<feature type="region of interest" description="Disordered" evidence="9">
    <location>
        <begin position="949"/>
        <end position="1004"/>
    </location>
</feature>
<dbReference type="KEGG" id="tml:GSTUM_00001413001"/>